<keyword evidence="2" id="KW-0732">Signal</keyword>
<reference evidence="3 4" key="1">
    <citation type="submission" date="2018-06" db="EMBL/GenBank/DDBJ databases">
        <authorList>
            <consortium name="Pathogen Informatics"/>
            <person name="Doyle S."/>
        </authorList>
    </citation>
    <scope>NUCLEOTIDE SEQUENCE [LARGE SCALE GENOMIC DNA]</scope>
    <source>
        <strain evidence="3 4">NCTC11388</strain>
    </source>
</reference>
<dbReference type="RefSeq" id="WP_115170947.1">
    <property type="nucleotide sequence ID" value="NZ_UGYW01000002.1"/>
</dbReference>
<evidence type="ECO:0000256" key="1">
    <source>
        <dbReference type="SAM" id="MobiDB-lite"/>
    </source>
</evidence>
<evidence type="ECO:0000256" key="2">
    <source>
        <dbReference type="SAM" id="SignalP"/>
    </source>
</evidence>
<sequence>MKKFLFAASVCAIALASCNKDNLAPQADFKAGLPAKPQAHVPVDVNGLITKSFLSKDTVWLIDGVSFVAPGQTLTIEAGTFLTSGNVKSYNDEVYGAQNIRGVLVVPKTAKLNAIGTAAAPIVFTSPNASGSRNPGDFGGVIMLGNATTNQPATTRIEGVPAPIGVDVTFGGSNPADNSGTLKYVRIEFAGYNLTENNEINGLTLGGVGNGTTLENIQVSWGKDDGFEFFGGTVNAKYLVASSNDDDDFDFDFGYTGTIQYALSLKDPNSTNSISGGNSDSNGLESDNNGAGDASRLPLTNPKLRNFTFLGIKDEAVATTKLKYGNRWRRASSLDIESSIIAGYATGASFESISGGNFSNNVVHGYAAAFNGSAPGSGNSTSVSSDATSYLALAGGTNIFYPVSGGFNPFVLRPTATSPAYGTGTSYKGAIDPAVTNPSQVWTFGWTQFSPKTY</sequence>
<dbReference type="AlphaFoldDB" id="A0A380CMM1"/>
<dbReference type="PANTHER" id="PTHR41339">
    <property type="entry name" value="LIPL48"/>
    <property type="match status" value="1"/>
</dbReference>
<dbReference type="PROSITE" id="PS51257">
    <property type="entry name" value="PROKAR_LIPOPROTEIN"/>
    <property type="match status" value="1"/>
</dbReference>
<proteinExistence type="predicted"/>
<gene>
    <name evidence="3" type="ORF">NCTC11388_03481</name>
</gene>
<dbReference type="Proteomes" id="UP000254893">
    <property type="component" value="Unassembled WGS sequence"/>
</dbReference>
<evidence type="ECO:0008006" key="5">
    <source>
        <dbReference type="Google" id="ProtNLM"/>
    </source>
</evidence>
<feature type="region of interest" description="Disordered" evidence="1">
    <location>
        <begin position="272"/>
        <end position="297"/>
    </location>
</feature>
<evidence type="ECO:0000313" key="3">
    <source>
        <dbReference type="EMBL" id="SUJ24315.1"/>
    </source>
</evidence>
<protein>
    <recommendedName>
        <fullName evidence="5">T9SS C-terminal target domain-containing protein</fullName>
    </recommendedName>
</protein>
<accession>A0A380CMM1</accession>
<organism evidence="3 4">
    <name type="scientific">Sphingobacterium spiritivorum</name>
    <name type="common">Flavobacterium spiritivorum</name>
    <dbReference type="NCBI Taxonomy" id="258"/>
    <lineage>
        <taxon>Bacteria</taxon>
        <taxon>Pseudomonadati</taxon>
        <taxon>Bacteroidota</taxon>
        <taxon>Sphingobacteriia</taxon>
        <taxon>Sphingobacteriales</taxon>
        <taxon>Sphingobacteriaceae</taxon>
        <taxon>Sphingobacterium</taxon>
    </lineage>
</organism>
<feature type="compositionally biased region" description="Low complexity" evidence="1">
    <location>
        <begin position="272"/>
        <end position="283"/>
    </location>
</feature>
<feature type="chain" id="PRO_5016920741" description="T9SS C-terminal target domain-containing protein" evidence="2">
    <location>
        <begin position="17"/>
        <end position="454"/>
    </location>
</feature>
<feature type="signal peptide" evidence="2">
    <location>
        <begin position="1"/>
        <end position="16"/>
    </location>
</feature>
<evidence type="ECO:0000313" key="4">
    <source>
        <dbReference type="Proteomes" id="UP000254893"/>
    </source>
</evidence>
<dbReference type="EMBL" id="UGYW01000002">
    <property type="protein sequence ID" value="SUJ24315.1"/>
    <property type="molecule type" value="Genomic_DNA"/>
</dbReference>
<dbReference type="PANTHER" id="PTHR41339:SF1">
    <property type="entry name" value="SECRETED PROTEIN"/>
    <property type="match status" value="1"/>
</dbReference>
<name>A0A380CMM1_SPHSI</name>